<comment type="similarity">
    <text evidence="1">Belongs to the disease resistance NB-LRR family.</text>
</comment>
<feature type="domain" description="Disease resistance R13L4/SHOC-2-like LRR" evidence="10">
    <location>
        <begin position="551"/>
        <end position="904"/>
    </location>
</feature>
<dbReference type="InterPro" id="IPR038005">
    <property type="entry name" value="RX-like_CC"/>
</dbReference>
<dbReference type="GO" id="GO:0002758">
    <property type="term" value="P:innate immune response-activating signaling pathway"/>
    <property type="evidence" value="ECO:0007669"/>
    <property type="project" value="UniProtKB-ARBA"/>
</dbReference>
<dbReference type="PRINTS" id="PR00364">
    <property type="entry name" value="DISEASERSIST"/>
</dbReference>
<dbReference type="GO" id="GO:0042742">
    <property type="term" value="P:defense response to bacterium"/>
    <property type="evidence" value="ECO:0007669"/>
    <property type="project" value="UniProtKB-ARBA"/>
</dbReference>
<evidence type="ECO:0000259" key="9">
    <source>
        <dbReference type="Pfam" id="PF23559"/>
    </source>
</evidence>
<evidence type="ECO:0000259" key="8">
    <source>
        <dbReference type="Pfam" id="PF18052"/>
    </source>
</evidence>
<dbReference type="InterPro" id="IPR042197">
    <property type="entry name" value="Apaf_helical"/>
</dbReference>
<dbReference type="AlphaFoldDB" id="A0ABC9BY02"/>
<keyword evidence="4" id="KW-0547">Nucleotide-binding</keyword>
<dbReference type="FunFam" id="1.10.10.10:FF:000322">
    <property type="entry name" value="Probable disease resistance protein At1g63360"/>
    <property type="match status" value="1"/>
</dbReference>
<reference evidence="11" key="1">
    <citation type="submission" date="2024-10" db="EMBL/GenBank/DDBJ databases">
        <authorList>
            <person name="Ryan C."/>
        </authorList>
    </citation>
    <scope>NUCLEOTIDE SEQUENCE [LARGE SCALE GENOMIC DNA]</scope>
</reference>
<dbReference type="Gene3D" id="3.80.10.10">
    <property type="entry name" value="Ribonuclease Inhibitor"/>
    <property type="match status" value="1"/>
</dbReference>
<gene>
    <name evidence="11" type="ORF">URODEC1_LOCUS69379</name>
</gene>
<dbReference type="GO" id="GO:0009626">
    <property type="term" value="P:plant-type hypersensitive response"/>
    <property type="evidence" value="ECO:0007669"/>
    <property type="project" value="UniProtKB-ARBA"/>
</dbReference>
<dbReference type="InterPro" id="IPR058922">
    <property type="entry name" value="WHD_DRP"/>
</dbReference>
<dbReference type="InterPro" id="IPR036388">
    <property type="entry name" value="WH-like_DNA-bd_sf"/>
</dbReference>
<protein>
    <submittedName>
        <fullName evidence="11">Uncharacterized protein</fullName>
    </submittedName>
</protein>
<dbReference type="SUPFAM" id="SSF52058">
    <property type="entry name" value="L domain-like"/>
    <property type="match status" value="1"/>
</dbReference>
<evidence type="ECO:0000259" key="10">
    <source>
        <dbReference type="Pfam" id="PF23598"/>
    </source>
</evidence>
<dbReference type="Gene3D" id="1.10.10.10">
    <property type="entry name" value="Winged helix-like DNA-binding domain superfamily/Winged helix DNA-binding domain"/>
    <property type="match status" value="1"/>
</dbReference>
<evidence type="ECO:0000259" key="7">
    <source>
        <dbReference type="Pfam" id="PF00931"/>
    </source>
</evidence>
<dbReference type="Gene3D" id="3.40.50.300">
    <property type="entry name" value="P-loop containing nucleotide triphosphate hydrolases"/>
    <property type="match status" value="1"/>
</dbReference>
<dbReference type="Gene3D" id="1.20.5.4130">
    <property type="match status" value="1"/>
</dbReference>
<evidence type="ECO:0000313" key="12">
    <source>
        <dbReference type="Proteomes" id="UP001497457"/>
    </source>
</evidence>
<evidence type="ECO:0000256" key="1">
    <source>
        <dbReference type="ARBA" id="ARBA00008894"/>
    </source>
</evidence>
<proteinExistence type="inferred from homology"/>
<keyword evidence="12" id="KW-1185">Reference proteome</keyword>
<organism evidence="11 12">
    <name type="scientific">Urochloa decumbens</name>
    <dbReference type="NCBI Taxonomy" id="240449"/>
    <lineage>
        <taxon>Eukaryota</taxon>
        <taxon>Viridiplantae</taxon>
        <taxon>Streptophyta</taxon>
        <taxon>Embryophyta</taxon>
        <taxon>Tracheophyta</taxon>
        <taxon>Spermatophyta</taxon>
        <taxon>Magnoliopsida</taxon>
        <taxon>Liliopsida</taxon>
        <taxon>Poales</taxon>
        <taxon>Poaceae</taxon>
        <taxon>PACMAD clade</taxon>
        <taxon>Panicoideae</taxon>
        <taxon>Panicodae</taxon>
        <taxon>Paniceae</taxon>
        <taxon>Melinidinae</taxon>
        <taxon>Urochloa</taxon>
    </lineage>
</organism>
<dbReference type="Pfam" id="PF18052">
    <property type="entry name" value="Rx_N"/>
    <property type="match status" value="1"/>
</dbReference>
<dbReference type="FunFam" id="3.40.50.300:FF:001091">
    <property type="entry name" value="Probable disease resistance protein At1g61300"/>
    <property type="match status" value="1"/>
</dbReference>
<evidence type="ECO:0000256" key="5">
    <source>
        <dbReference type="ARBA" id="ARBA00022821"/>
    </source>
</evidence>
<feature type="domain" description="NB-ARC" evidence="7">
    <location>
        <begin position="171"/>
        <end position="337"/>
    </location>
</feature>
<dbReference type="Gene3D" id="1.10.8.430">
    <property type="entry name" value="Helical domain of apoptotic protease-activating factors"/>
    <property type="match status" value="1"/>
</dbReference>
<dbReference type="Pfam" id="PF23559">
    <property type="entry name" value="WHD_DRP"/>
    <property type="match status" value="1"/>
</dbReference>
<dbReference type="SUPFAM" id="SSF52540">
    <property type="entry name" value="P-loop containing nucleoside triphosphate hydrolases"/>
    <property type="match status" value="1"/>
</dbReference>
<dbReference type="CDD" id="cd14798">
    <property type="entry name" value="RX-CC_like"/>
    <property type="match status" value="1"/>
</dbReference>
<dbReference type="InterPro" id="IPR002182">
    <property type="entry name" value="NB-ARC"/>
</dbReference>
<dbReference type="InterPro" id="IPR044974">
    <property type="entry name" value="Disease_R_plants"/>
</dbReference>
<dbReference type="InterPro" id="IPR032675">
    <property type="entry name" value="LRR_dom_sf"/>
</dbReference>
<evidence type="ECO:0000313" key="11">
    <source>
        <dbReference type="EMBL" id="CAL5009179.1"/>
    </source>
</evidence>
<feature type="domain" description="Disease resistance protein winged helix" evidence="9">
    <location>
        <begin position="429"/>
        <end position="499"/>
    </location>
</feature>
<dbReference type="PANTHER" id="PTHR23155:SF906">
    <property type="entry name" value="OS08G0205100 PROTEIN"/>
    <property type="match status" value="1"/>
</dbReference>
<dbReference type="EMBL" id="OZ075137">
    <property type="protein sequence ID" value="CAL5009179.1"/>
    <property type="molecule type" value="Genomic_DNA"/>
</dbReference>
<sequence length="949" mass="108394">MGEFVVSASMGAMNPLLGKLTVLMGDEYKKLKRLPREVSFLTSELNSMKALLEKMDYADELDPQAKNWRKDIVDMSYDMEDYIDGFIHHVDEADHKVGILQKASHRLKAIKERYRIANQIQEIKDRVFQASERRMRYKIDECISVTTMSISVDPRLSALYKESTNLVGINKQKEDLVKWVMDEGQQLKVMSIVGFGGLGKTTLVNEVYREVRGQFNCNIFVSISQKPDMTRLLNGILSQQLHLPPPSYACEVKDLIDILGGYLQDKRFLVVVDDLWNAREWNVISCAFPRNDKRSRVMVTTRIEDVAKACCSEHHGCIHIMKPLSDLDSKKLFFNRIFGSEVACPSQFMNVSCEILKKCGGLPLAIITVASILACQPRRIKEQWEQIKNSLSFHSSTNPTLEDMMHILDLSYKNLPRHLKACFLYLGFYPEDRLISKIELARRWVAEGFVSNSHGLDVWEVAKNYFNELVNRSMIQPVYDKHNFEVVSCRVHDMMLELIIRRGREDNFITVAHDPHALRKVQDKVRRLSVDSSGGDDDTIMQLSSTSCVSHVRSLAIHGASKYLPPLSELKFLRVLFIEFTKRVDKIDLTGIVHLRELRYLKVECNRWSPDAPDLHIVLPNQIRRLKHLETLEMPRLSICIIPSTMVELSCLSHLALPSGTRWPDGIGKMKSLRTWDCFSLHKSSPANIRALGELTNLASLTLNGQKEYWETKMRCTDDHDTPEAIWMPALSCSLEKLGNLKRLRMVSISKTCDGDALSLVSSPSHKLEFLELGLNFSRVPRWMGDLHNLRSLRLGLVLKETATCSCWEEEIGIIGRLPSLVKLWLRMPIALAKRILICRSTGFMVLEQFFLECDGISYLTFEAGAMPTLWKIRLSFDPDGWDKVIPAGLHNLSRLKEIHVSTKLIRGVFQEAADALPSSPAVIIAEFGHRKREDVKKKKKKKTNGKRL</sequence>
<keyword evidence="3" id="KW-0677">Repeat</keyword>
<name>A0ABC9BY02_9POAL</name>
<dbReference type="Proteomes" id="UP001497457">
    <property type="component" value="Chromosome 27b"/>
</dbReference>
<keyword evidence="2" id="KW-0433">Leucine-rich repeat</keyword>
<evidence type="ECO:0000256" key="4">
    <source>
        <dbReference type="ARBA" id="ARBA00022741"/>
    </source>
</evidence>
<dbReference type="InterPro" id="IPR027417">
    <property type="entry name" value="P-loop_NTPase"/>
</dbReference>
<dbReference type="InterPro" id="IPR041118">
    <property type="entry name" value="Rx_N"/>
</dbReference>
<evidence type="ECO:0000256" key="6">
    <source>
        <dbReference type="ARBA" id="ARBA00023054"/>
    </source>
</evidence>
<dbReference type="InterPro" id="IPR055414">
    <property type="entry name" value="LRR_R13L4/SHOC2-like"/>
</dbReference>
<feature type="domain" description="Disease resistance N-terminal" evidence="8">
    <location>
        <begin position="12"/>
        <end position="95"/>
    </location>
</feature>
<keyword evidence="6" id="KW-0175">Coiled coil</keyword>
<dbReference type="PANTHER" id="PTHR23155">
    <property type="entry name" value="DISEASE RESISTANCE PROTEIN RP"/>
    <property type="match status" value="1"/>
</dbReference>
<evidence type="ECO:0000256" key="3">
    <source>
        <dbReference type="ARBA" id="ARBA00022737"/>
    </source>
</evidence>
<evidence type="ECO:0000256" key="2">
    <source>
        <dbReference type="ARBA" id="ARBA00022614"/>
    </source>
</evidence>
<accession>A0ABC9BY02</accession>
<dbReference type="GO" id="GO:0000166">
    <property type="term" value="F:nucleotide binding"/>
    <property type="evidence" value="ECO:0007669"/>
    <property type="project" value="UniProtKB-KW"/>
</dbReference>
<dbReference type="Pfam" id="PF23598">
    <property type="entry name" value="LRR_14"/>
    <property type="match status" value="1"/>
</dbReference>
<keyword evidence="5" id="KW-0611">Plant defense</keyword>
<dbReference type="Pfam" id="PF00931">
    <property type="entry name" value="NB-ARC"/>
    <property type="match status" value="1"/>
</dbReference>